<name>A0A327S582_9SPHI</name>
<gene>
    <name evidence="6" type="ORF">LY11_05125</name>
</gene>
<accession>A0A327S582</accession>
<dbReference type="InterPro" id="IPR013785">
    <property type="entry name" value="Aldolase_TIM"/>
</dbReference>
<dbReference type="EMBL" id="QLLR01000047">
    <property type="protein sequence ID" value="RAJ20867.1"/>
    <property type="molecule type" value="Genomic_DNA"/>
</dbReference>
<comment type="similarity">
    <text evidence="1">Belongs to the nitronate monooxygenase family. NMO class I subfamily.</text>
</comment>
<keyword evidence="2" id="KW-0285">Flavoprotein</keyword>
<keyword evidence="4" id="KW-0560">Oxidoreductase</keyword>
<dbReference type="GO" id="GO:0018580">
    <property type="term" value="F:nitronate monooxygenase activity"/>
    <property type="evidence" value="ECO:0007669"/>
    <property type="project" value="InterPro"/>
</dbReference>
<sequence>MWHRTQISELFGIDYPILSGPIGGGFSTPELLAAVSNAGGLGSFGAYTLEPDQILAAAQIIKTKTDKPYNINLWVSDVDVSLIDYSAEKIENAKQLFKPYFDELSIPLPDLDTNIPSRFLNQVEAIFEIRPAVFSFIFGIPSKEILDECRRIGIKTVGAATTLDEALALEEAKVDAIVAAGFEAGGHRPSFLRPAQDSLTGTFALIQQLKASIKTPVIAAGGIADAKGIAAALTLGADAVQLGTAFLATDESNATPVHRAKLFSEESNYTVLSKSLTGRMGRMIRNRISEEVKQETEVLPFPLQTRLMGSLKAAAIAQGKTDLINFWSGQNTVTLKHKKASELMQALITETTRLFQQTTENPEK</sequence>
<evidence type="ECO:0000256" key="3">
    <source>
        <dbReference type="ARBA" id="ARBA00022643"/>
    </source>
</evidence>
<dbReference type="CDD" id="cd04730">
    <property type="entry name" value="NPD_like"/>
    <property type="match status" value="1"/>
</dbReference>
<dbReference type="STRING" id="188932.AY601_4720"/>
<keyword evidence="3" id="KW-0288">FMN</keyword>
<evidence type="ECO:0000256" key="4">
    <source>
        <dbReference type="ARBA" id="ARBA00023002"/>
    </source>
</evidence>
<organism evidence="6 7">
    <name type="scientific">Pedobacter cryoconitis</name>
    <dbReference type="NCBI Taxonomy" id="188932"/>
    <lineage>
        <taxon>Bacteria</taxon>
        <taxon>Pseudomonadati</taxon>
        <taxon>Bacteroidota</taxon>
        <taxon>Sphingobacteriia</taxon>
        <taxon>Sphingobacteriales</taxon>
        <taxon>Sphingobacteriaceae</taxon>
        <taxon>Pedobacter</taxon>
    </lineage>
</organism>
<evidence type="ECO:0000256" key="5">
    <source>
        <dbReference type="ARBA" id="ARBA00023033"/>
    </source>
</evidence>
<comment type="caution">
    <text evidence="6">The sequence shown here is derived from an EMBL/GenBank/DDBJ whole genome shotgun (WGS) entry which is preliminary data.</text>
</comment>
<dbReference type="InterPro" id="IPR004136">
    <property type="entry name" value="NMO"/>
</dbReference>
<protein>
    <submittedName>
        <fullName evidence="6">Nitronate monooxygenase</fullName>
    </submittedName>
</protein>
<keyword evidence="5 6" id="KW-0503">Monooxygenase</keyword>
<dbReference type="PANTHER" id="PTHR42747">
    <property type="entry name" value="NITRONATE MONOOXYGENASE-RELATED"/>
    <property type="match status" value="1"/>
</dbReference>
<dbReference type="PANTHER" id="PTHR42747:SF4">
    <property type="entry name" value="BLR1330 PROTEIN"/>
    <property type="match status" value="1"/>
</dbReference>
<reference evidence="6 7" key="1">
    <citation type="submission" date="2018-06" db="EMBL/GenBank/DDBJ databases">
        <title>Genomic Encyclopedia of Archaeal and Bacterial Type Strains, Phase II (KMG-II): from individual species to whole genera.</title>
        <authorList>
            <person name="Goeker M."/>
        </authorList>
    </citation>
    <scope>NUCLEOTIDE SEQUENCE [LARGE SCALE GENOMIC DNA]</scope>
    <source>
        <strain evidence="6 7">DSM 14825</strain>
    </source>
</reference>
<dbReference type="SUPFAM" id="SSF51412">
    <property type="entry name" value="Inosine monophosphate dehydrogenase (IMPDH)"/>
    <property type="match status" value="1"/>
</dbReference>
<dbReference type="Gene3D" id="3.20.20.70">
    <property type="entry name" value="Aldolase class I"/>
    <property type="match status" value="1"/>
</dbReference>
<dbReference type="AlphaFoldDB" id="A0A327S582"/>
<evidence type="ECO:0000313" key="7">
    <source>
        <dbReference type="Proteomes" id="UP000249754"/>
    </source>
</evidence>
<proteinExistence type="inferred from homology"/>
<dbReference type="Pfam" id="PF03060">
    <property type="entry name" value="NMO"/>
    <property type="match status" value="1"/>
</dbReference>
<dbReference type="RefSeq" id="WP_111636403.1">
    <property type="nucleotide sequence ID" value="NZ_QLLR01000047.1"/>
</dbReference>
<evidence type="ECO:0000256" key="2">
    <source>
        <dbReference type="ARBA" id="ARBA00022630"/>
    </source>
</evidence>
<evidence type="ECO:0000313" key="6">
    <source>
        <dbReference type="EMBL" id="RAJ20867.1"/>
    </source>
</evidence>
<dbReference type="OrthoDB" id="9778912at2"/>
<dbReference type="Proteomes" id="UP000249754">
    <property type="component" value="Unassembled WGS sequence"/>
</dbReference>
<evidence type="ECO:0000256" key="1">
    <source>
        <dbReference type="ARBA" id="ARBA00009881"/>
    </source>
</evidence>